<dbReference type="PANTHER" id="PTHR33215">
    <property type="entry name" value="PROTEIN DISTAL ANTENNA"/>
    <property type="match status" value="1"/>
</dbReference>
<evidence type="ECO:0000259" key="3">
    <source>
        <dbReference type="Pfam" id="PF09607"/>
    </source>
</evidence>
<evidence type="ECO:0000313" key="4">
    <source>
        <dbReference type="EnsemblMetazoa" id="XP_031779555"/>
    </source>
</evidence>
<feature type="region of interest" description="Disordered" evidence="2">
    <location>
        <begin position="180"/>
        <end position="213"/>
    </location>
</feature>
<feature type="compositionally biased region" description="Low complexity" evidence="2">
    <location>
        <begin position="108"/>
        <end position="123"/>
    </location>
</feature>
<proteinExistence type="predicted"/>
<feature type="compositionally biased region" description="Basic and acidic residues" evidence="2">
    <location>
        <begin position="330"/>
        <end position="349"/>
    </location>
</feature>
<feature type="region of interest" description="Disordered" evidence="2">
    <location>
        <begin position="19"/>
        <end position="42"/>
    </location>
</feature>
<dbReference type="OMA" id="AITFKPY"/>
<dbReference type="RefSeq" id="XP_031779555.1">
    <property type="nucleotide sequence ID" value="XM_031923695.2"/>
</dbReference>
<keyword evidence="1" id="KW-0238">DNA-binding</keyword>
<feature type="compositionally biased region" description="Pro residues" evidence="2">
    <location>
        <begin position="188"/>
        <end position="197"/>
    </location>
</feature>
<dbReference type="PANTHER" id="PTHR33215:SF13">
    <property type="entry name" value="PROTEIN DISTAL ANTENNA"/>
    <property type="match status" value="1"/>
</dbReference>
<feature type="compositionally biased region" description="Low complexity" evidence="2">
    <location>
        <begin position="689"/>
        <end position="698"/>
    </location>
</feature>
<sequence>MAHGVSEVLGEGSTVVKMLAASKQQQQQQPPTSMQQSGGNLRKSVGVMGSRRIFAPAFKLKVLDSYRKDIDCRGNQRATARKYGIHRRQIQKWLQCEENLRSCCSADGSSSSSSSSSSSGSSSNVATPASSPQKELLLDSCVAVPPAAATVPQQHHHNGAPASPALNLSLARLHGDELAAAAAAQQHQPPPPPPPPSSSAQALAAQHQPTASAAAANYRFHGAAATAAAARPTGYPDLKDKVLPIQQHYQPPADYSVLELYPPSLYQQQQQQHHHHHHRYFQPPTISYPVESPKLEEESYPRSSLLAPADIKTERASPDSQRESLTPAVEPEKQQLKRERLDDEEHDFQRSASSSVSPPLPSHHQHLDYQQQQHHLEALPPSPQHSDRSTGCSSSDSEMDQQSGGPNAADLARRRSFSLRFKLDVLDAFHRDAGVAGNQRATARKFGINRRQVQKWLGQESELRGVIELCGSNNRQRLGPLQETPQTPYGPESPVDLRTSELGQVSPHQYQEYAVDSSLTPPYSAPGCSLSCCQEPTPVGQTYYCYSPESTPPALKRSPCTEACCYPAPKRLCTEEKQQPKEEEQPIQETPLCLVKPKRPADEPVSSTVSTLPAPAAQTSKKNAILFKPYLDNPVSKPSAEETSAAATNNNNNNSQEATNFNERPTAQADLALELSFKPPVSFRPPAPQQQQQVQYPEYPQRSAFFRYPTIGVHYS</sequence>
<reference evidence="4" key="1">
    <citation type="submission" date="2021-01" db="UniProtKB">
        <authorList>
            <consortium name="EnsemblMetazoa"/>
        </authorList>
    </citation>
    <scope>IDENTIFICATION</scope>
</reference>
<accession>A0A7M7T794</accession>
<dbReference type="GeneID" id="116416183"/>
<dbReference type="Proteomes" id="UP000002358">
    <property type="component" value="Chromosome 2"/>
</dbReference>
<dbReference type="GO" id="GO:0003677">
    <property type="term" value="F:DNA binding"/>
    <property type="evidence" value="ECO:0007669"/>
    <property type="project" value="UniProtKB-KW"/>
</dbReference>
<feature type="compositionally biased region" description="Low complexity" evidence="2">
    <location>
        <begin position="198"/>
        <end position="213"/>
    </location>
</feature>
<feature type="region of interest" description="Disordered" evidence="2">
    <location>
        <begin position="674"/>
        <end position="698"/>
    </location>
</feature>
<feature type="region of interest" description="Disordered" evidence="2">
    <location>
        <begin position="577"/>
        <end position="616"/>
    </location>
</feature>
<feature type="compositionally biased region" description="Low complexity" evidence="2">
    <location>
        <begin position="641"/>
        <end position="659"/>
    </location>
</feature>
<evidence type="ECO:0000313" key="5">
    <source>
        <dbReference type="Proteomes" id="UP000002358"/>
    </source>
</evidence>
<feature type="compositionally biased region" description="Basic and acidic residues" evidence="2">
    <location>
        <begin position="311"/>
        <end position="322"/>
    </location>
</feature>
<dbReference type="InterPro" id="IPR051839">
    <property type="entry name" value="RD_transcriptional_regulator"/>
</dbReference>
<feature type="region of interest" description="Disordered" evidence="2">
    <location>
        <begin position="635"/>
        <end position="659"/>
    </location>
</feature>
<dbReference type="OrthoDB" id="7764420at2759"/>
<dbReference type="Pfam" id="PF09607">
    <property type="entry name" value="BrkDBD"/>
    <property type="match status" value="2"/>
</dbReference>
<feature type="domain" description="Brinker DNA-binding" evidence="3">
    <location>
        <begin position="49"/>
        <end position="103"/>
    </location>
</feature>
<protein>
    <recommendedName>
        <fullName evidence="3">Brinker DNA-binding domain-containing protein</fullName>
    </recommendedName>
</protein>
<keyword evidence="5" id="KW-1185">Reference proteome</keyword>
<dbReference type="Gene3D" id="1.10.10.60">
    <property type="entry name" value="Homeodomain-like"/>
    <property type="match status" value="2"/>
</dbReference>
<dbReference type="SMR" id="A0A7M7T794"/>
<feature type="compositionally biased region" description="Low complexity" evidence="2">
    <location>
        <begin position="24"/>
        <end position="37"/>
    </location>
</feature>
<dbReference type="KEGG" id="nvi:116416183"/>
<dbReference type="EnsemblMetazoa" id="XM_031923695">
    <property type="protein sequence ID" value="XP_031779555"/>
    <property type="gene ID" value="LOC116416183"/>
</dbReference>
<feature type="compositionally biased region" description="Polar residues" evidence="2">
    <location>
        <begin position="605"/>
        <end position="616"/>
    </location>
</feature>
<evidence type="ECO:0000256" key="2">
    <source>
        <dbReference type="SAM" id="MobiDB-lite"/>
    </source>
</evidence>
<evidence type="ECO:0000256" key="1">
    <source>
        <dbReference type="ARBA" id="ARBA00023125"/>
    </source>
</evidence>
<feature type="region of interest" description="Disordered" evidence="2">
    <location>
        <begin position="266"/>
        <end position="410"/>
    </location>
</feature>
<dbReference type="InterPro" id="IPR018586">
    <property type="entry name" value="Brinker_DNA-bd"/>
</dbReference>
<feature type="domain" description="Brinker DNA-binding" evidence="3">
    <location>
        <begin position="414"/>
        <end position="464"/>
    </location>
</feature>
<organism evidence="4 5">
    <name type="scientific">Nasonia vitripennis</name>
    <name type="common">Parasitic wasp</name>
    <dbReference type="NCBI Taxonomy" id="7425"/>
    <lineage>
        <taxon>Eukaryota</taxon>
        <taxon>Metazoa</taxon>
        <taxon>Ecdysozoa</taxon>
        <taxon>Arthropoda</taxon>
        <taxon>Hexapoda</taxon>
        <taxon>Insecta</taxon>
        <taxon>Pterygota</taxon>
        <taxon>Neoptera</taxon>
        <taxon>Endopterygota</taxon>
        <taxon>Hymenoptera</taxon>
        <taxon>Apocrita</taxon>
        <taxon>Proctotrupomorpha</taxon>
        <taxon>Chalcidoidea</taxon>
        <taxon>Pteromalidae</taxon>
        <taxon>Pteromalinae</taxon>
        <taxon>Nasonia</taxon>
    </lineage>
</organism>
<dbReference type="AlphaFoldDB" id="A0A7M7T794"/>
<name>A0A7M7T794_NASVI</name>
<dbReference type="InParanoid" id="A0A7M7T794"/>
<feature type="region of interest" description="Disordered" evidence="2">
    <location>
        <begin position="105"/>
        <end position="131"/>
    </location>
</feature>